<feature type="domain" description="Reverse transcriptase" evidence="2">
    <location>
        <begin position="8"/>
        <end position="109"/>
    </location>
</feature>
<proteinExistence type="predicted"/>
<dbReference type="Pfam" id="PF00078">
    <property type="entry name" value="RVT_1"/>
    <property type="match status" value="1"/>
</dbReference>
<feature type="region of interest" description="Disordered" evidence="1">
    <location>
        <begin position="261"/>
        <end position="284"/>
    </location>
</feature>
<dbReference type="Gene3D" id="3.10.10.10">
    <property type="entry name" value="HIV Type 1 Reverse Transcriptase, subunit A, domain 1"/>
    <property type="match status" value="1"/>
</dbReference>
<feature type="region of interest" description="Disordered" evidence="1">
    <location>
        <begin position="180"/>
        <end position="208"/>
    </location>
</feature>
<keyword evidence="4" id="KW-1185">Reference proteome</keyword>
<dbReference type="SUPFAM" id="SSF56672">
    <property type="entry name" value="DNA/RNA polymerases"/>
    <property type="match status" value="1"/>
</dbReference>
<sequence length="363" mass="41017">MPTFEDVAAKIRSHNKVSKLDATSRYLMLTLTEKSSLVTNFNTPFGRYKYKRIPFGLITVQDEFQRKIEETFGNLKGVCVVADDILVSVKDEEHNENLRKVLEKATDVGSPNIPQFNVHAEEAVDIAIRTMLKPIESNTSLYLGLLEYWNTPIDGEASPAQPLMSRSLRSILPCTRQQLEPNNVPKTKSLKARTSQQERQKQNYDKASKDLIELKDNQPTWIKLSKEATHWTKGVVTSCGSPRSYFIQAENGRFCRRNRAHLKPRSNAKGDNAQQSSGFTGDKDLRAEIHPPVIQSSSPKNVALKTPYNCSTGEIFLDSPYRAPRTPTPPPEASSKSRNGEDYSRPYMTRTGRVVKTRKIMDI</sequence>
<dbReference type="InterPro" id="IPR050951">
    <property type="entry name" value="Retrovirus_Pol_polyprotein"/>
</dbReference>
<evidence type="ECO:0000256" key="1">
    <source>
        <dbReference type="SAM" id="MobiDB-lite"/>
    </source>
</evidence>
<organism evidence="3 4">
    <name type="scientific">Artemia franciscana</name>
    <name type="common">Brine shrimp</name>
    <name type="synonym">Artemia sanfranciscana</name>
    <dbReference type="NCBI Taxonomy" id="6661"/>
    <lineage>
        <taxon>Eukaryota</taxon>
        <taxon>Metazoa</taxon>
        <taxon>Ecdysozoa</taxon>
        <taxon>Arthropoda</taxon>
        <taxon>Crustacea</taxon>
        <taxon>Branchiopoda</taxon>
        <taxon>Anostraca</taxon>
        <taxon>Artemiidae</taxon>
        <taxon>Artemia</taxon>
    </lineage>
</organism>
<evidence type="ECO:0000259" key="2">
    <source>
        <dbReference type="Pfam" id="PF00078"/>
    </source>
</evidence>
<dbReference type="PANTHER" id="PTHR37984">
    <property type="entry name" value="PROTEIN CBG26694"/>
    <property type="match status" value="1"/>
</dbReference>
<dbReference type="Gene3D" id="3.30.70.270">
    <property type="match status" value="1"/>
</dbReference>
<accession>A0AA88HZL0</accession>
<reference evidence="3" key="1">
    <citation type="submission" date="2023-07" db="EMBL/GenBank/DDBJ databases">
        <title>Chromosome-level genome assembly of Artemia franciscana.</title>
        <authorList>
            <person name="Jo E."/>
        </authorList>
    </citation>
    <scope>NUCLEOTIDE SEQUENCE</scope>
    <source>
        <tissue evidence="3">Whole body</tissue>
    </source>
</reference>
<dbReference type="InterPro" id="IPR000477">
    <property type="entry name" value="RT_dom"/>
</dbReference>
<gene>
    <name evidence="3" type="ORF">QYM36_011547</name>
</gene>
<dbReference type="PANTHER" id="PTHR37984:SF7">
    <property type="entry name" value="INTEGRASE CATALYTIC DOMAIN-CONTAINING PROTEIN"/>
    <property type="match status" value="1"/>
</dbReference>
<comment type="caution">
    <text evidence="3">The sequence shown here is derived from an EMBL/GenBank/DDBJ whole genome shotgun (WGS) entry which is preliminary data.</text>
</comment>
<evidence type="ECO:0000313" key="4">
    <source>
        <dbReference type="Proteomes" id="UP001187531"/>
    </source>
</evidence>
<dbReference type="AlphaFoldDB" id="A0AA88HZL0"/>
<feature type="compositionally biased region" description="Polar residues" evidence="1">
    <location>
        <begin position="180"/>
        <end position="195"/>
    </location>
</feature>
<evidence type="ECO:0000313" key="3">
    <source>
        <dbReference type="EMBL" id="KAK2712882.1"/>
    </source>
</evidence>
<dbReference type="EMBL" id="JAVRJZ010000015">
    <property type="protein sequence ID" value="KAK2712882.1"/>
    <property type="molecule type" value="Genomic_DNA"/>
</dbReference>
<dbReference type="InterPro" id="IPR043128">
    <property type="entry name" value="Rev_trsase/Diguanyl_cyclase"/>
</dbReference>
<dbReference type="Proteomes" id="UP001187531">
    <property type="component" value="Unassembled WGS sequence"/>
</dbReference>
<dbReference type="InterPro" id="IPR043502">
    <property type="entry name" value="DNA/RNA_pol_sf"/>
</dbReference>
<feature type="compositionally biased region" description="Basic and acidic residues" evidence="1">
    <location>
        <begin position="196"/>
        <end position="208"/>
    </location>
</feature>
<protein>
    <recommendedName>
        <fullName evidence="2">Reverse transcriptase domain-containing protein</fullName>
    </recommendedName>
</protein>
<dbReference type="CDD" id="cd01647">
    <property type="entry name" value="RT_LTR"/>
    <property type="match status" value="1"/>
</dbReference>
<dbReference type="GO" id="GO:0071897">
    <property type="term" value="P:DNA biosynthetic process"/>
    <property type="evidence" value="ECO:0007669"/>
    <property type="project" value="UniProtKB-ARBA"/>
</dbReference>
<name>A0AA88HZL0_ARTSF</name>
<feature type="region of interest" description="Disordered" evidence="1">
    <location>
        <begin position="316"/>
        <end position="346"/>
    </location>
</feature>